<dbReference type="KEGG" id="tput:QJT81_08095"/>
<sequence>MKQPIVIIGIGEIGTIFARGCLRLGHPIYPITRDMDMQTEAQSIPDPALVIVAVGEADLHSTLTQLPSVWKSRLALIQNELLPSDWQRHGLNDPSIISVWFEKKRGQDVKIVVPSPLYGANAALLAASLNTLDIPHYLVHDHYQLLFELVRKNYYILVSNIAGLKVGGTVGALWAQHPELVQAIAHDVHALQQHLTGKTLDHAELLQAMLVAFAGDPEHQCMGRSAPARLQRALQMADAAGLAVPTLRDIATSRSETDTGF</sequence>
<evidence type="ECO:0000313" key="1">
    <source>
        <dbReference type="EMBL" id="WGZ95928.1"/>
    </source>
</evidence>
<name>A0AA95KS03_9GAMM</name>
<dbReference type="Gene3D" id="3.40.50.720">
    <property type="entry name" value="NAD(P)-binding Rossmann-like Domain"/>
    <property type="match status" value="1"/>
</dbReference>
<reference evidence="1" key="1">
    <citation type="journal article" date="2023" name="Int. J. Mol. Sci.">
        <title>Metagenomics Revealed a New Genus 'Candidatus Thiocaldithrix dubininis' gen. nov., sp. nov. and a New Species 'Candidatus Thiothrix putei' sp. nov. in the Family Thiotrichaceae, Some Members of Which Have Traits of Both Na+- and H+-Motive Energetics.</title>
        <authorList>
            <person name="Ravin N.V."/>
            <person name="Muntyan M.S."/>
            <person name="Smolyakov D.D."/>
            <person name="Rudenko T.S."/>
            <person name="Beletsky A.V."/>
            <person name="Mardanov A.V."/>
            <person name="Grabovich M.Y."/>
        </authorList>
    </citation>
    <scope>NUCLEOTIDE SEQUENCE</scope>
    <source>
        <strain evidence="1">GKL-02</strain>
    </source>
</reference>
<dbReference type="Proteomes" id="UP001301326">
    <property type="component" value="Chromosome"/>
</dbReference>
<reference evidence="1" key="2">
    <citation type="submission" date="2023-04" db="EMBL/GenBank/DDBJ databases">
        <authorList>
            <person name="Beletskiy A.V."/>
            <person name="Mardanov A.V."/>
            <person name="Ravin N.V."/>
        </authorList>
    </citation>
    <scope>NUCLEOTIDE SEQUENCE</scope>
    <source>
        <strain evidence="1">GKL-02</strain>
    </source>
</reference>
<dbReference type="InterPro" id="IPR036291">
    <property type="entry name" value="NAD(P)-bd_dom_sf"/>
</dbReference>
<dbReference type="EMBL" id="CP124756">
    <property type="protein sequence ID" value="WGZ95928.1"/>
    <property type="molecule type" value="Genomic_DNA"/>
</dbReference>
<protein>
    <submittedName>
        <fullName evidence="1">Uncharacterized protein</fullName>
    </submittedName>
</protein>
<gene>
    <name evidence="1" type="ORF">QJT81_08095</name>
</gene>
<proteinExistence type="predicted"/>
<organism evidence="1">
    <name type="scientific">Candidatus Thiothrix putei</name>
    <dbReference type="NCBI Taxonomy" id="3080811"/>
    <lineage>
        <taxon>Bacteria</taxon>
        <taxon>Pseudomonadati</taxon>
        <taxon>Pseudomonadota</taxon>
        <taxon>Gammaproteobacteria</taxon>
        <taxon>Thiotrichales</taxon>
        <taxon>Thiotrichaceae</taxon>
        <taxon>Thiothrix</taxon>
    </lineage>
</organism>
<dbReference type="SUPFAM" id="SSF51735">
    <property type="entry name" value="NAD(P)-binding Rossmann-fold domains"/>
    <property type="match status" value="1"/>
</dbReference>
<accession>A0AA95KS03</accession>
<dbReference type="AlphaFoldDB" id="A0AA95KS03"/>